<keyword evidence="2" id="KW-1185">Reference proteome</keyword>
<dbReference type="EMBL" id="JWZT01005339">
    <property type="protein sequence ID" value="KII61484.1"/>
    <property type="molecule type" value="Genomic_DNA"/>
</dbReference>
<gene>
    <name evidence="1" type="ORF">RF11_12900</name>
</gene>
<proteinExistence type="predicted"/>
<comment type="caution">
    <text evidence="1">The sequence shown here is derived from an EMBL/GenBank/DDBJ whole genome shotgun (WGS) entry which is preliminary data.</text>
</comment>
<accession>A0A0C2MAX0</accession>
<dbReference type="AlphaFoldDB" id="A0A0C2MAX0"/>
<organism evidence="1 2">
    <name type="scientific">Thelohanellus kitauei</name>
    <name type="common">Myxosporean</name>
    <dbReference type="NCBI Taxonomy" id="669202"/>
    <lineage>
        <taxon>Eukaryota</taxon>
        <taxon>Metazoa</taxon>
        <taxon>Cnidaria</taxon>
        <taxon>Myxozoa</taxon>
        <taxon>Myxosporea</taxon>
        <taxon>Bivalvulida</taxon>
        <taxon>Platysporina</taxon>
        <taxon>Myxobolidae</taxon>
        <taxon>Thelohanellus</taxon>
    </lineage>
</organism>
<reference evidence="1 2" key="1">
    <citation type="journal article" date="2014" name="Genome Biol. Evol.">
        <title>The genome of the myxosporean Thelohanellus kitauei shows adaptations to nutrient acquisition within its fish host.</title>
        <authorList>
            <person name="Yang Y."/>
            <person name="Xiong J."/>
            <person name="Zhou Z."/>
            <person name="Huo F."/>
            <person name="Miao W."/>
            <person name="Ran C."/>
            <person name="Liu Y."/>
            <person name="Zhang J."/>
            <person name="Feng J."/>
            <person name="Wang M."/>
            <person name="Wang M."/>
            <person name="Wang L."/>
            <person name="Yao B."/>
        </authorList>
    </citation>
    <scope>NUCLEOTIDE SEQUENCE [LARGE SCALE GENOMIC DNA]</scope>
    <source>
        <strain evidence="1">Wuqing</strain>
    </source>
</reference>
<sequence>MRNIDDKTRQYAYTNLCAFEAFIYEIQIKFERCQMSSKLIGSTNGVDQKGANLCPPYISKWWDNIRQQTSHRICENWPVDICKGLDIKHFRHDYNAVIRMFSAGIRILNGIIMIFTPSMVLTQSWRLAYVDVLKRFKIHHIIKSRRFTTELPPRYRSL</sequence>
<protein>
    <submittedName>
        <fullName evidence="1">Uncharacterized protein</fullName>
    </submittedName>
</protein>
<evidence type="ECO:0000313" key="2">
    <source>
        <dbReference type="Proteomes" id="UP000031668"/>
    </source>
</evidence>
<dbReference type="Proteomes" id="UP000031668">
    <property type="component" value="Unassembled WGS sequence"/>
</dbReference>
<evidence type="ECO:0000313" key="1">
    <source>
        <dbReference type="EMBL" id="KII61484.1"/>
    </source>
</evidence>
<name>A0A0C2MAX0_THEKT</name>